<evidence type="ECO:0000259" key="4">
    <source>
        <dbReference type="PROSITE" id="PS50887"/>
    </source>
</evidence>
<organism evidence="5 6">
    <name type="scientific">Halanaerobacter jeridensis</name>
    <dbReference type="NCBI Taxonomy" id="706427"/>
    <lineage>
        <taxon>Bacteria</taxon>
        <taxon>Bacillati</taxon>
        <taxon>Bacillota</taxon>
        <taxon>Clostridia</taxon>
        <taxon>Halanaerobiales</taxon>
        <taxon>Halobacteroidaceae</taxon>
        <taxon>Halanaerobacter</taxon>
    </lineage>
</organism>
<evidence type="ECO:0000259" key="2">
    <source>
        <dbReference type="PROSITE" id="PS50112"/>
    </source>
</evidence>
<dbReference type="PROSITE" id="PS50887">
    <property type="entry name" value="GGDEF"/>
    <property type="match status" value="1"/>
</dbReference>
<evidence type="ECO:0000313" key="6">
    <source>
        <dbReference type="Proteomes" id="UP000774000"/>
    </source>
</evidence>
<dbReference type="EMBL" id="JAFBDQ010000006">
    <property type="protein sequence ID" value="MBM7556734.1"/>
    <property type="molecule type" value="Genomic_DNA"/>
</dbReference>
<keyword evidence="6" id="KW-1185">Reference proteome</keyword>
<gene>
    <name evidence="5" type="ORF">JOC47_001585</name>
</gene>
<dbReference type="InterPro" id="IPR050469">
    <property type="entry name" value="Diguanylate_Cyclase"/>
</dbReference>
<feature type="coiled-coil region" evidence="1">
    <location>
        <begin position="11"/>
        <end position="38"/>
    </location>
</feature>
<dbReference type="RefSeq" id="WP_204701502.1">
    <property type="nucleotide sequence ID" value="NZ_JAFBDQ010000006.1"/>
</dbReference>
<dbReference type="PANTHER" id="PTHR45138">
    <property type="entry name" value="REGULATORY COMPONENTS OF SENSORY TRANSDUCTION SYSTEM"/>
    <property type="match status" value="1"/>
</dbReference>
<dbReference type="SMART" id="SM00267">
    <property type="entry name" value="GGDEF"/>
    <property type="match status" value="1"/>
</dbReference>
<dbReference type="FunFam" id="3.30.70.270:FF:000001">
    <property type="entry name" value="Diguanylate cyclase domain protein"/>
    <property type="match status" value="1"/>
</dbReference>
<sequence>MIRISYNDLDKEELVVALENKDEIMDKLEEKLKNYQEISLYKNKFIKDTELGKIFKQIPAGLCITNDEGYFELVNPAYCEIYGYSEQELLGQHFSMVATEENKEKLTKLHDRFITGKSELRGEWEVEDKEGQRKIILADAVRIQGPNDNYKKVTFVIDITERKKIEEKLKQANQKLQEKAVTDGLTGLYNHKEIIRKLKLEVERATRYNLNLAVMMADIDDFKDINDSYGHQKGDEVLENLAQQLKNMTRQEDIIGRYGGEEFIIVFPHTDVENAFEIGERIRQTVAKQTIADVEFTISIGIADLNSDSHQKLIKDADLALYQAKNSGKNKVIKSKK</sequence>
<comment type="caution">
    <text evidence="5">The sequence shown here is derived from an EMBL/GenBank/DDBJ whole genome shotgun (WGS) entry which is preliminary data.</text>
</comment>
<dbReference type="SUPFAM" id="SSF55785">
    <property type="entry name" value="PYP-like sensor domain (PAS domain)"/>
    <property type="match status" value="1"/>
</dbReference>
<dbReference type="Gene3D" id="3.30.70.270">
    <property type="match status" value="1"/>
</dbReference>
<proteinExistence type="predicted"/>
<dbReference type="PROSITE" id="PS50112">
    <property type="entry name" value="PAS"/>
    <property type="match status" value="1"/>
</dbReference>
<feature type="domain" description="PAS" evidence="2">
    <location>
        <begin position="47"/>
        <end position="117"/>
    </location>
</feature>
<dbReference type="InterPro" id="IPR000700">
    <property type="entry name" value="PAS-assoc_C"/>
</dbReference>
<dbReference type="GO" id="GO:0005886">
    <property type="term" value="C:plasma membrane"/>
    <property type="evidence" value="ECO:0007669"/>
    <property type="project" value="TreeGrafter"/>
</dbReference>
<dbReference type="Proteomes" id="UP000774000">
    <property type="component" value="Unassembled WGS sequence"/>
</dbReference>
<dbReference type="CDD" id="cd01949">
    <property type="entry name" value="GGDEF"/>
    <property type="match status" value="1"/>
</dbReference>
<evidence type="ECO:0000313" key="5">
    <source>
        <dbReference type="EMBL" id="MBM7556734.1"/>
    </source>
</evidence>
<protein>
    <submittedName>
        <fullName evidence="5">Diguanylate cyclase (GGDEF)-like protein/PAS domain S-box-containing protein</fullName>
    </submittedName>
</protein>
<feature type="domain" description="GGDEF" evidence="4">
    <location>
        <begin position="210"/>
        <end position="337"/>
    </location>
</feature>
<dbReference type="SMART" id="SM00091">
    <property type="entry name" value="PAS"/>
    <property type="match status" value="1"/>
</dbReference>
<dbReference type="GO" id="GO:0052621">
    <property type="term" value="F:diguanylate cyclase activity"/>
    <property type="evidence" value="ECO:0007669"/>
    <property type="project" value="TreeGrafter"/>
</dbReference>
<name>A0A939BQV0_9FIRM</name>
<dbReference type="GO" id="GO:0043709">
    <property type="term" value="P:cell adhesion involved in single-species biofilm formation"/>
    <property type="evidence" value="ECO:0007669"/>
    <property type="project" value="TreeGrafter"/>
</dbReference>
<dbReference type="AlphaFoldDB" id="A0A939BQV0"/>
<dbReference type="InterPro" id="IPR000014">
    <property type="entry name" value="PAS"/>
</dbReference>
<dbReference type="InterPro" id="IPR035965">
    <property type="entry name" value="PAS-like_dom_sf"/>
</dbReference>
<dbReference type="Pfam" id="PF13426">
    <property type="entry name" value="PAS_9"/>
    <property type="match status" value="1"/>
</dbReference>
<dbReference type="InterPro" id="IPR000160">
    <property type="entry name" value="GGDEF_dom"/>
</dbReference>
<dbReference type="NCBIfam" id="TIGR00254">
    <property type="entry name" value="GGDEF"/>
    <property type="match status" value="1"/>
</dbReference>
<dbReference type="CDD" id="cd00130">
    <property type="entry name" value="PAS"/>
    <property type="match status" value="1"/>
</dbReference>
<evidence type="ECO:0000256" key="1">
    <source>
        <dbReference type="SAM" id="Coils"/>
    </source>
</evidence>
<dbReference type="InterPro" id="IPR043128">
    <property type="entry name" value="Rev_trsase/Diguanyl_cyclase"/>
</dbReference>
<dbReference type="GO" id="GO:1902201">
    <property type="term" value="P:negative regulation of bacterial-type flagellum-dependent cell motility"/>
    <property type="evidence" value="ECO:0007669"/>
    <property type="project" value="TreeGrafter"/>
</dbReference>
<reference evidence="5" key="1">
    <citation type="submission" date="2021-01" db="EMBL/GenBank/DDBJ databases">
        <title>Genomic Encyclopedia of Type Strains, Phase IV (KMG-IV): sequencing the most valuable type-strain genomes for metagenomic binning, comparative biology and taxonomic classification.</title>
        <authorList>
            <person name="Goeker M."/>
        </authorList>
    </citation>
    <scope>NUCLEOTIDE SEQUENCE</scope>
    <source>
        <strain evidence="5">DSM 23230</strain>
    </source>
</reference>
<dbReference type="PROSITE" id="PS50113">
    <property type="entry name" value="PAC"/>
    <property type="match status" value="1"/>
</dbReference>
<dbReference type="NCBIfam" id="TIGR00229">
    <property type="entry name" value="sensory_box"/>
    <property type="match status" value="1"/>
</dbReference>
<feature type="domain" description="PAC" evidence="3">
    <location>
        <begin position="120"/>
        <end position="171"/>
    </location>
</feature>
<dbReference type="Pfam" id="PF00990">
    <property type="entry name" value="GGDEF"/>
    <property type="match status" value="1"/>
</dbReference>
<dbReference type="PANTHER" id="PTHR45138:SF9">
    <property type="entry name" value="DIGUANYLATE CYCLASE DGCM-RELATED"/>
    <property type="match status" value="1"/>
</dbReference>
<evidence type="ECO:0000259" key="3">
    <source>
        <dbReference type="PROSITE" id="PS50113"/>
    </source>
</evidence>
<accession>A0A939BQV0</accession>
<dbReference type="SUPFAM" id="SSF55073">
    <property type="entry name" value="Nucleotide cyclase"/>
    <property type="match status" value="1"/>
</dbReference>
<dbReference type="InterPro" id="IPR029787">
    <property type="entry name" value="Nucleotide_cyclase"/>
</dbReference>
<dbReference type="Gene3D" id="3.30.450.20">
    <property type="entry name" value="PAS domain"/>
    <property type="match status" value="1"/>
</dbReference>
<keyword evidence="1" id="KW-0175">Coiled coil</keyword>